<reference evidence="4" key="1">
    <citation type="submission" date="2020-03" db="EMBL/GenBank/DDBJ databases">
        <authorList>
            <person name="He L."/>
        </authorList>
    </citation>
    <scope>NUCLEOTIDE SEQUENCE</scope>
    <source>
        <strain evidence="4">CkLH20</strain>
    </source>
</reference>
<gene>
    <name evidence="4" type="ORF">CkaCkLH20_04763</name>
</gene>
<dbReference type="InterPro" id="IPR036291">
    <property type="entry name" value="NAD(P)-bd_dom_sf"/>
</dbReference>
<dbReference type="RefSeq" id="XP_038747089.1">
    <property type="nucleotide sequence ID" value="XM_038887482.1"/>
</dbReference>
<dbReference type="InterPro" id="IPR002347">
    <property type="entry name" value="SDR_fam"/>
</dbReference>
<dbReference type="InterPro" id="IPR020904">
    <property type="entry name" value="Sc_DH/Rdtase_CS"/>
</dbReference>
<dbReference type="PRINTS" id="PR00081">
    <property type="entry name" value="GDHRDH"/>
</dbReference>
<dbReference type="Proteomes" id="UP000781932">
    <property type="component" value="Unassembled WGS sequence"/>
</dbReference>
<dbReference type="EMBL" id="JAATWM020000013">
    <property type="protein sequence ID" value="KAF9877628.1"/>
    <property type="molecule type" value="Genomic_DNA"/>
</dbReference>
<dbReference type="SUPFAM" id="SSF51735">
    <property type="entry name" value="NAD(P)-binding Rossmann-fold domains"/>
    <property type="match status" value="1"/>
</dbReference>
<evidence type="ECO:0000313" key="5">
    <source>
        <dbReference type="Proteomes" id="UP000781932"/>
    </source>
</evidence>
<evidence type="ECO:0000256" key="1">
    <source>
        <dbReference type="ARBA" id="ARBA00006484"/>
    </source>
</evidence>
<dbReference type="CDD" id="cd05233">
    <property type="entry name" value="SDR_c"/>
    <property type="match status" value="1"/>
</dbReference>
<dbReference type="Gene3D" id="3.40.50.720">
    <property type="entry name" value="NAD(P)-binding Rossmann-like Domain"/>
    <property type="match status" value="1"/>
</dbReference>
<keyword evidence="3" id="KW-0560">Oxidoreductase</keyword>
<dbReference type="FunFam" id="3.40.50.720:FF:000084">
    <property type="entry name" value="Short-chain dehydrogenase reductase"/>
    <property type="match status" value="1"/>
</dbReference>
<comment type="caution">
    <text evidence="4">The sequence shown here is derived from an EMBL/GenBank/DDBJ whole genome shotgun (WGS) entry which is preliminary data.</text>
</comment>
<organism evidence="4 5">
    <name type="scientific">Colletotrichum karsti</name>
    <dbReference type="NCBI Taxonomy" id="1095194"/>
    <lineage>
        <taxon>Eukaryota</taxon>
        <taxon>Fungi</taxon>
        <taxon>Dikarya</taxon>
        <taxon>Ascomycota</taxon>
        <taxon>Pezizomycotina</taxon>
        <taxon>Sordariomycetes</taxon>
        <taxon>Hypocreomycetidae</taxon>
        <taxon>Glomerellales</taxon>
        <taxon>Glomerellaceae</taxon>
        <taxon>Colletotrichum</taxon>
        <taxon>Colletotrichum boninense species complex</taxon>
    </lineage>
</organism>
<dbReference type="Pfam" id="PF13561">
    <property type="entry name" value="adh_short_C2"/>
    <property type="match status" value="1"/>
</dbReference>
<proteinExistence type="inferred from homology"/>
<evidence type="ECO:0000256" key="2">
    <source>
        <dbReference type="ARBA" id="ARBA00022857"/>
    </source>
</evidence>
<evidence type="ECO:0000313" key="4">
    <source>
        <dbReference type="EMBL" id="KAF9877628.1"/>
    </source>
</evidence>
<dbReference type="PRINTS" id="PR00080">
    <property type="entry name" value="SDRFAMILY"/>
</dbReference>
<name>A0A9P6I5F4_9PEZI</name>
<accession>A0A9P6I5F4</accession>
<sequence length="304" mass="32115">MADKAQQRLQALGKQLDGIDPITKVAGPSAAARTQGKVVIITGANSIKGIGRASAHQFAENNARAIYICDFDDTNLETHKREINSLFPKVEVHTRKFDASNESAVKDVISHAMTTYGRLDVYFANAGITGPHQLFTDISAEDFMTNMRVNVLSVFLAAKHAAPAMQKTSAEKTTSRGSLIFTASVAGIRSNAGTTPYSSAKAAVISLAQTVAYQLAGTNVRANAICPGLIETGMTAPVYDSARARGTEGRIGQINPMKRGGRADEIARVALFLGSDESSYVNGQAWAVDGGLSAGHPYVVGKLA</sequence>
<dbReference type="PANTHER" id="PTHR43180">
    <property type="entry name" value="3-OXOACYL-(ACYL-CARRIER-PROTEIN) REDUCTASE (AFU_ORTHOLOGUE AFUA_6G11210)"/>
    <property type="match status" value="1"/>
</dbReference>
<keyword evidence="2" id="KW-0521">NADP</keyword>
<dbReference type="GO" id="GO:0016491">
    <property type="term" value="F:oxidoreductase activity"/>
    <property type="evidence" value="ECO:0007669"/>
    <property type="project" value="UniProtKB-KW"/>
</dbReference>
<dbReference type="OrthoDB" id="4131217at2759"/>
<keyword evidence="5" id="KW-1185">Reference proteome</keyword>
<reference evidence="4" key="2">
    <citation type="submission" date="2020-11" db="EMBL/GenBank/DDBJ databases">
        <title>Whole genome sequencing of Colletotrichum sp.</title>
        <authorList>
            <person name="Li H."/>
        </authorList>
    </citation>
    <scope>NUCLEOTIDE SEQUENCE</scope>
    <source>
        <strain evidence="4">CkLH20</strain>
    </source>
</reference>
<dbReference type="PROSITE" id="PS00061">
    <property type="entry name" value="ADH_SHORT"/>
    <property type="match status" value="1"/>
</dbReference>
<dbReference type="PANTHER" id="PTHR43180:SF66">
    <property type="entry name" value="SHORT-CHAIN DEHYDROGENASE_REDUCTASE FAMILY PROTEIN"/>
    <property type="match status" value="1"/>
</dbReference>
<protein>
    <submittedName>
        <fullName evidence="4">3-oxoacyl-(Acyl-carrier-protein) reductase</fullName>
    </submittedName>
</protein>
<evidence type="ECO:0000256" key="3">
    <source>
        <dbReference type="ARBA" id="ARBA00023002"/>
    </source>
</evidence>
<dbReference type="GeneID" id="62160556"/>
<dbReference type="AlphaFoldDB" id="A0A9P6I5F4"/>
<comment type="similarity">
    <text evidence="1">Belongs to the short-chain dehydrogenases/reductases (SDR) family.</text>
</comment>